<organism evidence="1 2">
    <name type="scientific">Piscinibacter aquaticus</name>
    <dbReference type="NCBI Taxonomy" id="392597"/>
    <lineage>
        <taxon>Bacteria</taxon>
        <taxon>Pseudomonadati</taxon>
        <taxon>Pseudomonadota</taxon>
        <taxon>Betaproteobacteria</taxon>
        <taxon>Burkholderiales</taxon>
        <taxon>Sphaerotilaceae</taxon>
        <taxon>Piscinibacter</taxon>
    </lineage>
</organism>
<evidence type="ECO:0000313" key="1">
    <source>
        <dbReference type="EMBL" id="TXC67246.1"/>
    </source>
</evidence>
<protein>
    <submittedName>
        <fullName evidence="1">Uncharacterized protein</fullName>
    </submittedName>
</protein>
<comment type="caution">
    <text evidence="1">The sequence shown here is derived from an EMBL/GenBank/DDBJ whole genome shotgun (WGS) entry which is preliminary data.</text>
</comment>
<gene>
    <name evidence="1" type="ORF">FSC37_20705</name>
</gene>
<reference evidence="1 2" key="1">
    <citation type="submission" date="2019-08" db="EMBL/GenBank/DDBJ databases">
        <authorList>
            <person name="Khan S.A."/>
            <person name="Jeon C.O."/>
            <person name="Jeong S.E."/>
        </authorList>
    </citation>
    <scope>NUCLEOTIDE SEQUENCE [LARGE SCALE GENOMIC DNA]</scope>
    <source>
        <strain evidence="2">IMCC1728</strain>
    </source>
</reference>
<sequence>MTRLHRLAAALSLAAGSLLLGGCTTSLVVAHLYDKFTEGDPASCFRLNSVDRALQPRCGPYKPGSLKAEDLRVSGLPVCPLTLAARDPAQWKLLPEMIDKGALPEACITPPLVALAQEHPCPNFAAATPAERAALRWLGEADARAIQHDAVRMLSCPGARAAGLDAVLDQWLANDQLRADTLPFGVLGALHPSHLNSTLSRTLEARGHTARASLAAHNGRLSGGYEEALRLADFDALDWWIQRVPTLVDRVPATEARQLPWVPLARVITPAFVSDPARQRELVDYLLAHGAQPWRSLPHDPNLTPATLAVKLHSPLADTLAGPRVAGSRGGATAAAAAAAAALPAR</sequence>
<keyword evidence="2" id="KW-1185">Reference proteome</keyword>
<proteinExistence type="predicted"/>
<dbReference type="Proteomes" id="UP000321832">
    <property type="component" value="Unassembled WGS sequence"/>
</dbReference>
<dbReference type="AlphaFoldDB" id="A0A5C6U5T9"/>
<dbReference type="EMBL" id="VOPW01000001">
    <property type="protein sequence ID" value="TXC67246.1"/>
    <property type="molecule type" value="Genomic_DNA"/>
</dbReference>
<dbReference type="PROSITE" id="PS51257">
    <property type="entry name" value="PROKAR_LIPOPROTEIN"/>
    <property type="match status" value="1"/>
</dbReference>
<accession>A0A5C6U5T9</accession>
<name>A0A5C6U5T9_9BURK</name>
<evidence type="ECO:0000313" key="2">
    <source>
        <dbReference type="Proteomes" id="UP000321832"/>
    </source>
</evidence>